<evidence type="ECO:0000313" key="1">
    <source>
        <dbReference type="EMBL" id="HDD45363.1"/>
    </source>
</evidence>
<dbReference type="SUPFAM" id="SSF54285">
    <property type="entry name" value="MoaD/ThiS"/>
    <property type="match status" value="1"/>
</dbReference>
<accession>A0A7C0U4E2</accession>
<organism evidence="1">
    <name type="scientific">Desulfofervidus auxilii</name>
    <dbReference type="NCBI Taxonomy" id="1621989"/>
    <lineage>
        <taxon>Bacteria</taxon>
        <taxon>Pseudomonadati</taxon>
        <taxon>Thermodesulfobacteriota</taxon>
        <taxon>Candidatus Desulfofervidia</taxon>
        <taxon>Candidatus Desulfofervidales</taxon>
        <taxon>Candidatus Desulfofervidaceae</taxon>
        <taxon>Candidatus Desulfofervidus</taxon>
    </lineage>
</organism>
<dbReference type="InterPro" id="IPR016155">
    <property type="entry name" value="Mopterin_synth/thiamin_S_b"/>
</dbReference>
<dbReference type="Proteomes" id="UP000886289">
    <property type="component" value="Unassembled WGS sequence"/>
</dbReference>
<protein>
    <recommendedName>
        <fullName evidence="2">MoaD/ThiS family protein</fullName>
    </recommendedName>
</protein>
<sequence>MIKIKFFPEGKELILEKSITVKTLLKRLNLLPGTVLIIKDKQLLTSDMVIKDGEEIEIRSVLSKG</sequence>
<dbReference type="AlphaFoldDB" id="A0A7C0U4E2"/>
<dbReference type="EMBL" id="DRBS01000404">
    <property type="protein sequence ID" value="HDD45363.1"/>
    <property type="molecule type" value="Genomic_DNA"/>
</dbReference>
<gene>
    <name evidence="1" type="ORF">ENG63_10980</name>
</gene>
<name>A0A7C0U4E2_DESA2</name>
<dbReference type="InterPro" id="IPR012675">
    <property type="entry name" value="Beta-grasp_dom_sf"/>
</dbReference>
<proteinExistence type="predicted"/>
<reference evidence="1" key="1">
    <citation type="journal article" date="2020" name="mSystems">
        <title>Genome- and Community-Level Interaction Insights into Carbon Utilization and Element Cycling Functions of Hydrothermarchaeota in Hydrothermal Sediment.</title>
        <authorList>
            <person name="Zhou Z."/>
            <person name="Liu Y."/>
            <person name="Xu W."/>
            <person name="Pan J."/>
            <person name="Luo Z.H."/>
            <person name="Li M."/>
        </authorList>
    </citation>
    <scope>NUCLEOTIDE SEQUENCE [LARGE SCALE GENOMIC DNA]</scope>
    <source>
        <strain evidence="1">HyVt-233</strain>
    </source>
</reference>
<evidence type="ECO:0008006" key="2">
    <source>
        <dbReference type="Google" id="ProtNLM"/>
    </source>
</evidence>
<comment type="caution">
    <text evidence="1">The sequence shown here is derived from an EMBL/GenBank/DDBJ whole genome shotgun (WGS) entry which is preliminary data.</text>
</comment>
<dbReference type="Gene3D" id="3.10.20.30">
    <property type="match status" value="1"/>
</dbReference>